<dbReference type="AlphaFoldDB" id="A0A426VD74"/>
<dbReference type="OrthoDB" id="8704177at2"/>
<reference evidence="2 3" key="1">
    <citation type="submission" date="2018-12" db="EMBL/GenBank/DDBJ databases">
        <title>The whole draft genome of Aquabacterium sp. SJQ9.</title>
        <authorList>
            <person name="Sun L."/>
            <person name="Gao X."/>
            <person name="Chen W."/>
            <person name="Huang K."/>
        </authorList>
    </citation>
    <scope>NUCLEOTIDE SEQUENCE [LARGE SCALE GENOMIC DNA]</scope>
    <source>
        <strain evidence="2 3">SJQ9</strain>
    </source>
</reference>
<dbReference type="InterPro" id="IPR029063">
    <property type="entry name" value="SAM-dependent_MTases_sf"/>
</dbReference>
<dbReference type="SMART" id="SM00138">
    <property type="entry name" value="MeTrc"/>
    <property type="match status" value="1"/>
</dbReference>
<evidence type="ECO:0000259" key="1">
    <source>
        <dbReference type="PROSITE" id="PS50123"/>
    </source>
</evidence>
<dbReference type="PANTHER" id="PTHR24422:SF8">
    <property type="entry name" value="CHEMOTAXIS PROTEIN"/>
    <property type="match status" value="1"/>
</dbReference>
<dbReference type="Pfam" id="PF01739">
    <property type="entry name" value="CheR"/>
    <property type="match status" value="1"/>
</dbReference>
<dbReference type="Gene3D" id="3.40.50.150">
    <property type="entry name" value="Vaccinia Virus protein VP39"/>
    <property type="match status" value="1"/>
</dbReference>
<dbReference type="InterPro" id="IPR000780">
    <property type="entry name" value="CheR_MeTrfase"/>
</dbReference>
<sequence>MSLPPFPPPPPAPSPALQAELTEFVKGISALCGIDFTRYQRSALLRRLMPRLDLEATGTLTALLAKARADRDCLTRLQGDMTLHVTSMFRDATFFKLVRHQIDLLATYPSPRLWVAGCSSGEELYSYRILLREAGLDKRCRVYATDLSATVLARAQQGLIEPYQLSDHEQAYHEAGGQGNLLDYCQLHDGQLRFHPSLIEDVVFSVHNLLTDGSFNEFQFISCRNVTMYFDEIGQEQAHRLLHQSLTPLGHLGLGIGESLRHSPHRADYRQLGRGEPLFQRIR</sequence>
<dbReference type="PROSITE" id="PS50123">
    <property type="entry name" value="CHER"/>
    <property type="match status" value="1"/>
</dbReference>
<dbReference type="Proteomes" id="UP000269265">
    <property type="component" value="Unassembled WGS sequence"/>
</dbReference>
<dbReference type="RefSeq" id="WP_125242642.1">
    <property type="nucleotide sequence ID" value="NZ_RSED01000005.1"/>
</dbReference>
<dbReference type="EMBL" id="RSED01000005">
    <property type="protein sequence ID" value="RRS04824.1"/>
    <property type="molecule type" value="Genomic_DNA"/>
</dbReference>
<dbReference type="GO" id="GO:0032259">
    <property type="term" value="P:methylation"/>
    <property type="evidence" value="ECO:0007669"/>
    <property type="project" value="UniProtKB-KW"/>
</dbReference>
<accession>A0A426VD74</accession>
<feature type="domain" description="CheR-type methyltransferase" evidence="1">
    <location>
        <begin position="18"/>
        <end position="283"/>
    </location>
</feature>
<keyword evidence="2" id="KW-0489">Methyltransferase</keyword>
<name>A0A426VD74_9BURK</name>
<keyword evidence="2" id="KW-0808">Transferase</keyword>
<evidence type="ECO:0000313" key="3">
    <source>
        <dbReference type="Proteomes" id="UP000269265"/>
    </source>
</evidence>
<gene>
    <name evidence="2" type="ORF">EIP75_07500</name>
</gene>
<organism evidence="2 3">
    <name type="scientific">Aquabacterium soli</name>
    <dbReference type="NCBI Taxonomy" id="2493092"/>
    <lineage>
        <taxon>Bacteria</taxon>
        <taxon>Pseudomonadati</taxon>
        <taxon>Pseudomonadota</taxon>
        <taxon>Betaproteobacteria</taxon>
        <taxon>Burkholderiales</taxon>
        <taxon>Aquabacterium</taxon>
    </lineage>
</organism>
<dbReference type="SUPFAM" id="SSF47757">
    <property type="entry name" value="Chemotaxis receptor methyltransferase CheR, N-terminal domain"/>
    <property type="match status" value="1"/>
</dbReference>
<dbReference type="GO" id="GO:0008757">
    <property type="term" value="F:S-adenosylmethionine-dependent methyltransferase activity"/>
    <property type="evidence" value="ECO:0007669"/>
    <property type="project" value="InterPro"/>
</dbReference>
<proteinExistence type="predicted"/>
<evidence type="ECO:0000313" key="2">
    <source>
        <dbReference type="EMBL" id="RRS04824.1"/>
    </source>
</evidence>
<dbReference type="PANTHER" id="PTHR24422">
    <property type="entry name" value="CHEMOTAXIS PROTEIN METHYLTRANSFERASE"/>
    <property type="match status" value="1"/>
</dbReference>
<dbReference type="PRINTS" id="PR00996">
    <property type="entry name" value="CHERMTFRASE"/>
</dbReference>
<keyword evidence="3" id="KW-1185">Reference proteome</keyword>
<dbReference type="InterPro" id="IPR050903">
    <property type="entry name" value="Bact_Chemotaxis_MeTrfase"/>
</dbReference>
<comment type="caution">
    <text evidence="2">The sequence shown here is derived from an EMBL/GenBank/DDBJ whole genome shotgun (WGS) entry which is preliminary data.</text>
</comment>
<dbReference type="SUPFAM" id="SSF53335">
    <property type="entry name" value="S-adenosyl-L-methionine-dependent methyltransferases"/>
    <property type="match status" value="1"/>
</dbReference>
<protein>
    <submittedName>
        <fullName evidence="2">Protein-glutamate O-methyltransferase CheR</fullName>
    </submittedName>
</protein>
<dbReference type="InterPro" id="IPR022642">
    <property type="entry name" value="CheR_C"/>
</dbReference>